<organism evidence="11 12">
    <name type="scientific">Lymnaea stagnalis</name>
    <name type="common">Great pond snail</name>
    <name type="synonym">Helix stagnalis</name>
    <dbReference type="NCBI Taxonomy" id="6523"/>
    <lineage>
        <taxon>Eukaryota</taxon>
        <taxon>Metazoa</taxon>
        <taxon>Spiralia</taxon>
        <taxon>Lophotrochozoa</taxon>
        <taxon>Mollusca</taxon>
        <taxon>Gastropoda</taxon>
        <taxon>Heterobranchia</taxon>
        <taxon>Euthyneura</taxon>
        <taxon>Panpulmonata</taxon>
        <taxon>Hygrophila</taxon>
        <taxon>Lymnaeoidea</taxon>
        <taxon>Lymnaeidae</taxon>
        <taxon>Lymnaea</taxon>
    </lineage>
</organism>
<dbReference type="InterPro" id="IPR017452">
    <property type="entry name" value="GPCR_Rhodpsn_7TM"/>
</dbReference>
<dbReference type="SUPFAM" id="SSF81321">
    <property type="entry name" value="Family A G protein-coupled receptor-like"/>
    <property type="match status" value="1"/>
</dbReference>
<dbReference type="PROSITE" id="PS00237">
    <property type="entry name" value="G_PROTEIN_RECEP_F1_1"/>
    <property type="match status" value="1"/>
</dbReference>
<evidence type="ECO:0000256" key="4">
    <source>
        <dbReference type="ARBA" id="ARBA00023040"/>
    </source>
</evidence>
<comment type="caution">
    <text evidence="11">The sequence shown here is derived from an EMBL/GenBank/DDBJ whole genome shotgun (WGS) entry which is preliminary data.</text>
</comment>
<evidence type="ECO:0000256" key="3">
    <source>
        <dbReference type="ARBA" id="ARBA00022989"/>
    </source>
</evidence>
<gene>
    <name evidence="11" type="ORF">GSLYS_00000279001</name>
</gene>
<evidence type="ECO:0000256" key="2">
    <source>
        <dbReference type="ARBA" id="ARBA00022692"/>
    </source>
</evidence>
<feature type="transmembrane region" description="Helical" evidence="9">
    <location>
        <begin position="336"/>
        <end position="355"/>
    </location>
</feature>
<evidence type="ECO:0000256" key="7">
    <source>
        <dbReference type="ARBA" id="ARBA00023224"/>
    </source>
</evidence>
<evidence type="ECO:0000313" key="12">
    <source>
        <dbReference type="Proteomes" id="UP001497497"/>
    </source>
</evidence>
<feature type="transmembrane region" description="Helical" evidence="9">
    <location>
        <begin position="79"/>
        <end position="97"/>
    </location>
</feature>
<dbReference type="PROSITE" id="PS50262">
    <property type="entry name" value="G_PROTEIN_RECEP_F1_2"/>
    <property type="match status" value="1"/>
</dbReference>
<feature type="transmembrane region" description="Helical" evidence="9">
    <location>
        <begin position="42"/>
        <end position="67"/>
    </location>
</feature>
<evidence type="ECO:0000256" key="8">
    <source>
        <dbReference type="RuleBase" id="RU000688"/>
    </source>
</evidence>
<dbReference type="GO" id="GO:0016020">
    <property type="term" value="C:membrane"/>
    <property type="evidence" value="ECO:0007669"/>
    <property type="project" value="UniProtKB-SubCell"/>
</dbReference>
<dbReference type="Proteomes" id="UP001497497">
    <property type="component" value="Unassembled WGS sequence"/>
</dbReference>
<dbReference type="InterPro" id="IPR000276">
    <property type="entry name" value="GPCR_Rhodpsn"/>
</dbReference>
<evidence type="ECO:0000256" key="6">
    <source>
        <dbReference type="ARBA" id="ARBA00023170"/>
    </source>
</evidence>
<keyword evidence="5 9" id="KW-0472">Membrane</keyword>
<proteinExistence type="inferred from homology"/>
<evidence type="ECO:0000256" key="9">
    <source>
        <dbReference type="SAM" id="Phobius"/>
    </source>
</evidence>
<feature type="transmembrane region" description="Helical" evidence="9">
    <location>
        <begin position="208"/>
        <end position="231"/>
    </location>
</feature>
<keyword evidence="3 9" id="KW-1133">Transmembrane helix</keyword>
<keyword evidence="12" id="KW-1185">Reference proteome</keyword>
<dbReference type="PANTHER" id="PTHR24243">
    <property type="entry name" value="G-PROTEIN COUPLED RECEPTOR"/>
    <property type="match status" value="1"/>
</dbReference>
<protein>
    <recommendedName>
        <fullName evidence="10">G-protein coupled receptors family 1 profile domain-containing protein</fullName>
    </recommendedName>
</protein>
<dbReference type="SMART" id="SM01381">
    <property type="entry name" value="7TM_GPCR_Srsx"/>
    <property type="match status" value="1"/>
</dbReference>
<evidence type="ECO:0000256" key="1">
    <source>
        <dbReference type="ARBA" id="ARBA00004141"/>
    </source>
</evidence>
<feature type="domain" description="G-protein coupled receptors family 1 profile" evidence="10">
    <location>
        <begin position="59"/>
        <end position="395"/>
    </location>
</feature>
<keyword evidence="6 8" id="KW-0675">Receptor</keyword>
<reference evidence="11 12" key="1">
    <citation type="submission" date="2024-04" db="EMBL/GenBank/DDBJ databases">
        <authorList>
            <consortium name="Genoscope - CEA"/>
            <person name="William W."/>
        </authorList>
    </citation>
    <scope>NUCLEOTIDE SEQUENCE [LARGE SCALE GENOMIC DNA]</scope>
</reference>
<dbReference type="AlphaFoldDB" id="A0AAV2GZY0"/>
<feature type="transmembrane region" description="Helical" evidence="9">
    <location>
        <begin position="161"/>
        <end position="181"/>
    </location>
</feature>
<keyword evidence="7 8" id="KW-0807">Transducer</keyword>
<dbReference type="EMBL" id="CAXITT010000002">
    <property type="protein sequence ID" value="CAL1526102.1"/>
    <property type="molecule type" value="Genomic_DNA"/>
</dbReference>
<comment type="subcellular location">
    <subcellularLocation>
        <location evidence="1">Membrane</location>
        <topology evidence="1">Multi-pass membrane protein</topology>
    </subcellularLocation>
</comment>
<dbReference type="Pfam" id="PF00001">
    <property type="entry name" value="7tm_1"/>
    <property type="match status" value="1"/>
</dbReference>
<dbReference type="PANTHER" id="PTHR24243:SF208">
    <property type="entry name" value="PYROKININ-1 RECEPTOR"/>
    <property type="match status" value="1"/>
</dbReference>
<name>A0AAV2GZY0_LYMST</name>
<comment type="similarity">
    <text evidence="8">Belongs to the G-protein coupled receptor 1 family.</text>
</comment>
<keyword evidence="4 8" id="KW-0297">G-protein coupled receptor</keyword>
<accession>A0AAV2GZY0</accession>
<evidence type="ECO:0000256" key="5">
    <source>
        <dbReference type="ARBA" id="ARBA00023136"/>
    </source>
</evidence>
<dbReference type="GO" id="GO:0004930">
    <property type="term" value="F:G protein-coupled receptor activity"/>
    <property type="evidence" value="ECO:0007669"/>
    <property type="project" value="UniProtKB-KW"/>
</dbReference>
<sequence length="430" mass="48477">MSDLNQTVITMDDLNLSCQVNSTLAEIEICKVRRSDQMAVTLLPAILVLCVIMVVGTVGNCLVFYVYYFKFTPSSARSAILALACYDLLTCALSIPGEILDMRYSYNFDSEEMCRGIRLVTTVILVASGLLLVMVAVDRYQRICHPLGDHLTASDIWKRTFILFVLAMIIAVPTPIIYGLADIPISEGIHGTECSTNQDYKNHPLRKAYIIILGLVFLVAFAIMIVIYILIGRQVLRQKAFRNNVQQRRGSIVSAGANCRHTLYSGSNEDNEPQSLDGMKDSSLLHDKEQDLKDINSLSAQNNSVAAKKVLRKPSVLRHLRKISSNRDNRLRKTTMMLFFITLVFVISFLPHIILKGVQALNKNFVQNLSTVGVIFYNIFVRSCFFNTAVNFFVYGTCSPKFRNECRALISKLAFWIKRRRASVEVDDIQ</sequence>
<feature type="transmembrane region" description="Helical" evidence="9">
    <location>
        <begin position="375"/>
        <end position="395"/>
    </location>
</feature>
<evidence type="ECO:0000259" key="10">
    <source>
        <dbReference type="PROSITE" id="PS50262"/>
    </source>
</evidence>
<dbReference type="CDD" id="cd00637">
    <property type="entry name" value="7tm_classA_rhodopsin-like"/>
    <property type="match status" value="1"/>
</dbReference>
<dbReference type="PRINTS" id="PR00237">
    <property type="entry name" value="GPCRRHODOPSN"/>
</dbReference>
<feature type="transmembrane region" description="Helical" evidence="9">
    <location>
        <begin position="117"/>
        <end position="140"/>
    </location>
</feature>
<evidence type="ECO:0000313" key="11">
    <source>
        <dbReference type="EMBL" id="CAL1526102.1"/>
    </source>
</evidence>
<keyword evidence="2 8" id="KW-0812">Transmembrane</keyword>
<dbReference type="Gene3D" id="1.20.1070.10">
    <property type="entry name" value="Rhodopsin 7-helix transmembrane proteins"/>
    <property type="match status" value="1"/>
</dbReference>